<sequence length="893" mass="100496">MPSLFTPSTFATTDTNSSGWWRKIRKQLNFYRVHILCFTFTPLIFSAIFFASNGRYKVSYIDALFNCVSAMTVCGLATIDLSELTGWQQTILFIQMCLGSPVFVSWVIVLIRKYFFARKYQHVLKAAVARKDAQAAEDSAKRRNSWSNRIHTYVHSGKKLSVVAEEPLQAKKKVEREESKGFIGKLRPDMIRRMDDAPKLVNPSGTVSEGTPLAIRKIPTAHTHTDFPRQISFVTPSALESVHDHSGIAKRSRRLSDPGKSSGLPSPLKQRPGEGEALNHAGKRFRRSQTVEFSLRTPDHGLSKPVLDPVPESSSARQTLAPHASMTTFTTHPTQHTHHSPRHIQESKNRGFGGFPMPFEIISSIFAKLFPKLNQKLTRTLTTPVTIPLVSNREGGVEGGKQVPYISFDAVVGRNSAFYLLTSDQMDEIGGVEYRALNSLLWIVPFYHIGIQLFCFTIIAPYISTKRWSSIFVPPEQLRPIPTTWFAAFQVVSAYTNTGTSLVDQSMVPFQRAYPMVILVSFLILAGNTSFPIFLRFLIWMLSKLVPKKTRFGETLHFLLDHPRRCFIYLFPSHQTWFLLTIVLLLTITDWFFFLILDIGNPVIEEIPLNVRVLAGLMQAIAVRAAGFAIVPLAALAPAVKVLFVIMMYISVYPIAMSVRSTNVYEEKSLGIFDAHEEESDGESEFQASGPRMTVWSRYLAMHARKQLAFGRQIQCISKYQNANIFIVDMWWLAGALFLVCIIERGNIMNPDNQSWFTIFNIIFELVSAYGTVGLSLGIPTDNFSLSGAFHPLSKLVVCLVMLRGRHRGLPVAIDRAVLLPDEFEKTDEDMADDRSQHSHTMREEGTLGSRQSRHLDEDEGLWQRAPRSNDEDDYAILPTARLAEAAAGQVPP</sequence>
<evidence type="ECO:0000256" key="3">
    <source>
        <dbReference type="ARBA" id="ARBA00022448"/>
    </source>
</evidence>
<dbReference type="PANTHER" id="PTHR31064">
    <property type="entry name" value="POTASSIUM TRANSPORT PROTEIN DDB_G0292412-RELATED"/>
    <property type="match status" value="1"/>
</dbReference>
<dbReference type="GO" id="GO:1990573">
    <property type="term" value="P:potassium ion import across plasma membrane"/>
    <property type="evidence" value="ECO:0007669"/>
    <property type="project" value="TreeGrafter"/>
</dbReference>
<dbReference type="InParanoid" id="B0D8N6"/>
<comment type="similarity">
    <text evidence="2 10">Belongs to the TrkH potassium transport family.</text>
</comment>
<evidence type="ECO:0000256" key="9">
    <source>
        <dbReference type="ARBA" id="ARBA00023136"/>
    </source>
</evidence>
<keyword evidence="5 10" id="KW-0812">Transmembrane</keyword>
<feature type="compositionally biased region" description="Basic and acidic residues" evidence="11">
    <location>
        <begin position="833"/>
        <end position="846"/>
    </location>
</feature>
<dbReference type="InterPro" id="IPR004773">
    <property type="entry name" value="K/Na_transp_Trk1/HKT1"/>
</dbReference>
<dbReference type="GO" id="GO:0030007">
    <property type="term" value="P:intracellular potassium ion homeostasis"/>
    <property type="evidence" value="ECO:0007669"/>
    <property type="project" value="UniProtKB-UniRule"/>
</dbReference>
<dbReference type="GeneID" id="6075962"/>
<evidence type="ECO:0000256" key="6">
    <source>
        <dbReference type="ARBA" id="ARBA00022958"/>
    </source>
</evidence>
<evidence type="ECO:0000256" key="10">
    <source>
        <dbReference type="PIRNR" id="PIRNR002450"/>
    </source>
</evidence>
<feature type="transmembrane region" description="Helical" evidence="10">
    <location>
        <begin position="513"/>
        <end position="539"/>
    </location>
</feature>
<comment type="subcellular location">
    <subcellularLocation>
        <location evidence="1">Membrane</location>
        <topology evidence="1">Multi-pass membrane protein</topology>
    </subcellularLocation>
</comment>
<dbReference type="KEGG" id="lbc:LACBIDRAFT_296383"/>
<keyword evidence="3 10" id="KW-0813">Transport</keyword>
<feature type="transmembrane region" description="Helical" evidence="10">
    <location>
        <begin position="91"/>
        <end position="111"/>
    </location>
</feature>
<dbReference type="EMBL" id="DS547100">
    <property type="protein sequence ID" value="EDR09104.1"/>
    <property type="molecule type" value="Genomic_DNA"/>
</dbReference>
<protein>
    <recommendedName>
        <fullName evidence="10">Potassium transport protein</fullName>
    </recommendedName>
</protein>
<reference evidence="12 13" key="1">
    <citation type="journal article" date="2008" name="Nature">
        <title>The genome of Laccaria bicolor provides insights into mycorrhizal symbiosis.</title>
        <authorList>
            <person name="Martin F."/>
            <person name="Aerts A."/>
            <person name="Ahren D."/>
            <person name="Brun A."/>
            <person name="Danchin E.G.J."/>
            <person name="Duchaussoy F."/>
            <person name="Gibon J."/>
            <person name="Kohler A."/>
            <person name="Lindquist E."/>
            <person name="Pereda V."/>
            <person name="Salamov A."/>
            <person name="Shapiro H.J."/>
            <person name="Wuyts J."/>
            <person name="Blaudez D."/>
            <person name="Buee M."/>
            <person name="Brokstein P."/>
            <person name="Canbaeck B."/>
            <person name="Cohen D."/>
            <person name="Courty P.E."/>
            <person name="Coutinho P.M."/>
            <person name="Delaruelle C."/>
            <person name="Detter J.C."/>
            <person name="Deveau A."/>
            <person name="DiFazio S."/>
            <person name="Duplessis S."/>
            <person name="Fraissinet-Tachet L."/>
            <person name="Lucic E."/>
            <person name="Frey-Klett P."/>
            <person name="Fourrey C."/>
            <person name="Feussner I."/>
            <person name="Gay G."/>
            <person name="Grimwood J."/>
            <person name="Hoegger P.J."/>
            <person name="Jain P."/>
            <person name="Kilaru S."/>
            <person name="Labbe J."/>
            <person name="Lin Y.C."/>
            <person name="Legue V."/>
            <person name="Le Tacon F."/>
            <person name="Marmeisse R."/>
            <person name="Melayah D."/>
            <person name="Montanini B."/>
            <person name="Muratet M."/>
            <person name="Nehls U."/>
            <person name="Niculita-Hirzel H."/>
            <person name="Oudot-Le Secq M.P."/>
            <person name="Peter M."/>
            <person name="Quesneville H."/>
            <person name="Rajashekar B."/>
            <person name="Reich M."/>
            <person name="Rouhier N."/>
            <person name="Schmutz J."/>
            <person name="Yin T."/>
            <person name="Chalot M."/>
            <person name="Henrissat B."/>
            <person name="Kuees U."/>
            <person name="Lucas S."/>
            <person name="Van de Peer Y."/>
            <person name="Podila G.K."/>
            <person name="Polle A."/>
            <person name="Pukkila P.J."/>
            <person name="Richardson P.M."/>
            <person name="Rouze P."/>
            <person name="Sanders I.R."/>
            <person name="Stajich J.E."/>
            <person name="Tunlid A."/>
            <person name="Tuskan G."/>
            <person name="Grigoriev I.V."/>
        </authorList>
    </citation>
    <scope>NUCLEOTIDE SEQUENCE [LARGE SCALE GENOMIC DNA]</scope>
    <source>
        <strain evidence="13">S238N-H82 / ATCC MYA-4686</strain>
    </source>
</reference>
<dbReference type="HOGENOM" id="CLU_005947_3_0_1"/>
<keyword evidence="4 10" id="KW-0633">Potassium transport</keyword>
<keyword evidence="6 10" id="KW-0630">Potassium</keyword>
<feature type="transmembrane region" description="Helical" evidence="10">
    <location>
        <begin position="63"/>
        <end position="79"/>
    </location>
</feature>
<dbReference type="Proteomes" id="UP000001194">
    <property type="component" value="Unassembled WGS sequence"/>
</dbReference>
<proteinExistence type="inferred from homology"/>
<dbReference type="OrthoDB" id="9999863at2759"/>
<dbReference type="Pfam" id="PF02386">
    <property type="entry name" value="TrkH"/>
    <property type="match status" value="1"/>
</dbReference>
<evidence type="ECO:0000313" key="13">
    <source>
        <dbReference type="Proteomes" id="UP000001194"/>
    </source>
</evidence>
<keyword evidence="7 10" id="KW-1133">Transmembrane helix</keyword>
<dbReference type="PIRSF" id="PIRSF002450">
    <property type="entry name" value="K+_transpter_TRK"/>
    <property type="match status" value="1"/>
</dbReference>
<dbReference type="GO" id="GO:0005886">
    <property type="term" value="C:plasma membrane"/>
    <property type="evidence" value="ECO:0007669"/>
    <property type="project" value="InterPro"/>
</dbReference>
<feature type="transmembrane region" description="Helical" evidence="10">
    <location>
        <begin position="577"/>
        <end position="597"/>
    </location>
</feature>
<organism evidence="13">
    <name type="scientific">Laccaria bicolor (strain S238N-H82 / ATCC MYA-4686)</name>
    <name type="common">Bicoloured deceiver</name>
    <name type="synonym">Laccaria laccata var. bicolor</name>
    <dbReference type="NCBI Taxonomy" id="486041"/>
    <lineage>
        <taxon>Eukaryota</taxon>
        <taxon>Fungi</taxon>
        <taxon>Dikarya</taxon>
        <taxon>Basidiomycota</taxon>
        <taxon>Agaricomycotina</taxon>
        <taxon>Agaricomycetes</taxon>
        <taxon>Agaricomycetidae</taxon>
        <taxon>Agaricales</taxon>
        <taxon>Agaricineae</taxon>
        <taxon>Hydnangiaceae</taxon>
        <taxon>Laccaria</taxon>
    </lineage>
</organism>
<keyword evidence="8 10" id="KW-0406">Ion transport</keyword>
<feature type="transmembrane region" description="Helical" evidence="10">
    <location>
        <begin position="440"/>
        <end position="463"/>
    </location>
</feature>
<evidence type="ECO:0000256" key="7">
    <source>
        <dbReference type="ARBA" id="ARBA00022989"/>
    </source>
</evidence>
<evidence type="ECO:0000256" key="4">
    <source>
        <dbReference type="ARBA" id="ARBA00022538"/>
    </source>
</evidence>
<evidence type="ECO:0000256" key="5">
    <source>
        <dbReference type="ARBA" id="ARBA00022692"/>
    </source>
</evidence>
<feature type="region of interest" description="Disordered" evidence="11">
    <location>
        <begin position="238"/>
        <end position="349"/>
    </location>
</feature>
<dbReference type="InterPro" id="IPR015958">
    <property type="entry name" value="Trk1_fungi"/>
</dbReference>
<keyword evidence="13" id="KW-1185">Reference proteome</keyword>
<evidence type="ECO:0000256" key="2">
    <source>
        <dbReference type="ARBA" id="ARBA00009137"/>
    </source>
</evidence>
<evidence type="ECO:0000313" key="12">
    <source>
        <dbReference type="EMBL" id="EDR09104.1"/>
    </source>
</evidence>
<dbReference type="FunCoup" id="B0D8N6">
    <property type="interactions" value="75"/>
</dbReference>
<evidence type="ECO:0000256" key="11">
    <source>
        <dbReference type="SAM" id="MobiDB-lite"/>
    </source>
</evidence>
<name>B0D8N6_LACBS</name>
<evidence type="ECO:0000256" key="8">
    <source>
        <dbReference type="ARBA" id="ARBA00023065"/>
    </source>
</evidence>
<dbReference type="InterPro" id="IPR003445">
    <property type="entry name" value="Cat_transpt"/>
</dbReference>
<feature type="transmembrane region" description="Helical" evidence="10">
    <location>
        <begin position="755"/>
        <end position="778"/>
    </location>
</feature>
<keyword evidence="9 10" id="KW-0472">Membrane</keyword>
<dbReference type="AlphaFoldDB" id="B0D8N6"/>
<dbReference type="InterPro" id="IPR051143">
    <property type="entry name" value="TrkH_K-transport"/>
</dbReference>
<dbReference type="STRING" id="486041.B0D8N6"/>
<gene>
    <name evidence="12" type="ORF">LACBIDRAFT_296383</name>
</gene>
<dbReference type="GO" id="GO:0140107">
    <property type="term" value="F:high-affinity potassium ion transmembrane transporter activity"/>
    <property type="evidence" value="ECO:0007669"/>
    <property type="project" value="TreeGrafter"/>
</dbReference>
<feature type="region of interest" description="Disordered" evidence="11">
    <location>
        <begin position="828"/>
        <end position="875"/>
    </location>
</feature>
<accession>B0D8N6</accession>
<dbReference type="NCBIfam" id="TIGR00934">
    <property type="entry name" value="2a38euk"/>
    <property type="match status" value="1"/>
</dbReference>
<feature type="transmembrane region" description="Helical" evidence="10">
    <location>
        <begin position="30"/>
        <end position="51"/>
    </location>
</feature>
<evidence type="ECO:0000256" key="1">
    <source>
        <dbReference type="ARBA" id="ARBA00004141"/>
    </source>
</evidence>
<feature type="transmembrane region" description="Helical" evidence="10">
    <location>
        <begin position="725"/>
        <end position="743"/>
    </location>
</feature>
<dbReference type="RefSeq" id="XP_001880417.1">
    <property type="nucleotide sequence ID" value="XM_001880382.1"/>
</dbReference>
<dbReference type="PANTHER" id="PTHR31064:SF30">
    <property type="entry name" value="HIGH-AFFINITY POTASSIUM TRANSPORT PROTEIN-RELATED"/>
    <property type="match status" value="1"/>
</dbReference>